<gene>
    <name evidence="1" type="ORF">POTOM_028479</name>
</gene>
<name>A0A8X7ZGN4_POPTO</name>
<evidence type="ECO:0000313" key="2">
    <source>
        <dbReference type="Proteomes" id="UP000886885"/>
    </source>
</evidence>
<reference evidence="1" key="1">
    <citation type="journal article" date="2020" name="bioRxiv">
        <title>Hybrid origin of Populus tomentosa Carr. identified through genome sequencing and phylogenomic analysis.</title>
        <authorList>
            <person name="An X."/>
            <person name="Gao K."/>
            <person name="Chen Z."/>
            <person name="Li J."/>
            <person name="Yang X."/>
            <person name="Yang X."/>
            <person name="Zhou J."/>
            <person name="Guo T."/>
            <person name="Zhao T."/>
            <person name="Huang S."/>
            <person name="Miao D."/>
            <person name="Khan W.U."/>
            <person name="Rao P."/>
            <person name="Ye M."/>
            <person name="Lei B."/>
            <person name="Liao W."/>
            <person name="Wang J."/>
            <person name="Ji L."/>
            <person name="Li Y."/>
            <person name="Guo B."/>
            <person name="Mustafa N.S."/>
            <person name="Li S."/>
            <person name="Yun Q."/>
            <person name="Keller S.R."/>
            <person name="Mao J."/>
            <person name="Zhang R."/>
            <person name="Strauss S.H."/>
        </authorList>
    </citation>
    <scope>NUCLEOTIDE SEQUENCE</scope>
    <source>
        <strain evidence="1">GM15</strain>
        <tissue evidence="1">Leaf</tissue>
    </source>
</reference>
<dbReference type="AlphaFoldDB" id="A0A8X7ZGN4"/>
<evidence type="ECO:0000313" key="1">
    <source>
        <dbReference type="EMBL" id="KAG6767282.1"/>
    </source>
</evidence>
<dbReference type="OrthoDB" id="735913at2759"/>
<dbReference type="PANTHER" id="PTHR36067:SF1">
    <property type="entry name" value="EXPRESSED PROTEIN"/>
    <property type="match status" value="1"/>
</dbReference>
<protein>
    <submittedName>
        <fullName evidence="1">Uncharacterized protein</fullName>
    </submittedName>
</protein>
<comment type="caution">
    <text evidence="1">The sequence shown here is derived from an EMBL/GenBank/DDBJ whole genome shotgun (WGS) entry which is preliminary data.</text>
</comment>
<keyword evidence="2" id="KW-1185">Reference proteome</keyword>
<dbReference type="EMBL" id="JAAWWB010000014">
    <property type="protein sequence ID" value="KAG6767282.1"/>
    <property type="molecule type" value="Genomic_DNA"/>
</dbReference>
<dbReference type="Proteomes" id="UP000886885">
    <property type="component" value="Chromosome 7D"/>
</dbReference>
<accession>A0A8X7ZGN4</accession>
<organism evidence="1 2">
    <name type="scientific">Populus tomentosa</name>
    <name type="common">Chinese white poplar</name>
    <dbReference type="NCBI Taxonomy" id="118781"/>
    <lineage>
        <taxon>Eukaryota</taxon>
        <taxon>Viridiplantae</taxon>
        <taxon>Streptophyta</taxon>
        <taxon>Embryophyta</taxon>
        <taxon>Tracheophyta</taxon>
        <taxon>Spermatophyta</taxon>
        <taxon>Magnoliopsida</taxon>
        <taxon>eudicotyledons</taxon>
        <taxon>Gunneridae</taxon>
        <taxon>Pentapetalae</taxon>
        <taxon>rosids</taxon>
        <taxon>fabids</taxon>
        <taxon>Malpighiales</taxon>
        <taxon>Salicaceae</taxon>
        <taxon>Saliceae</taxon>
        <taxon>Populus</taxon>
    </lineage>
</organism>
<dbReference type="PANTHER" id="PTHR36067">
    <property type="entry name" value="EXPRESSED PROTEIN"/>
    <property type="match status" value="1"/>
</dbReference>
<sequence>MSDIAILVAEEYERRVKNSRKAAGGEGDMEINWVSCASVLAQSIKNNIGKEKMELLKLVLEPRSQEILFLCAESHVLRLYHRLIRAAYGPRFL</sequence>
<proteinExistence type="predicted"/>